<dbReference type="InterPro" id="IPR001714">
    <property type="entry name" value="Pept_M24_MAP"/>
</dbReference>
<accession>A0A485LYT4</accession>
<dbReference type="PANTHER" id="PTHR46112">
    <property type="entry name" value="AMINOPEPTIDASE"/>
    <property type="match status" value="1"/>
</dbReference>
<dbReference type="Gene3D" id="3.40.350.10">
    <property type="entry name" value="Creatinase/prolidase N-terminal domain"/>
    <property type="match status" value="1"/>
</dbReference>
<evidence type="ECO:0000259" key="1">
    <source>
        <dbReference type="Pfam" id="PF00557"/>
    </source>
</evidence>
<name>A0A485LYT4_9ZZZZ</name>
<proteinExistence type="predicted"/>
<dbReference type="Pfam" id="PF00557">
    <property type="entry name" value="Peptidase_M24"/>
    <property type="match status" value="1"/>
</dbReference>
<sequence length="397" mass="44443">MVEKNQSFRIPRKELYERIERFQKRLSQAGLQGALILQKTDLYYFSGTCQDAALFIPAQGEPLLMVRKSFERSLEDSSLDRITAVRGIQDIRGNIAGMLKDKDRIGLEFDVLPVNLFFRYKEMLEPLEVVDVSGIIREIRMIKSTHEIECLKEAARVTSEMFLEIPNLLKEGMTEIELSGKLELFLRIRGNQGLPRVRAFNQELSVQILSGWNSARPSFFNGPTGGSGLGPFFPQGPGFKTIGRHEPILIDYSAVINGYVADNTRIFSIGSLSDKLTAAHNTALEIKRRLIQRIKPGLDGRELYLTALSIAEESGLADYFMGYGNKVNFIGHGIGLELDEMPIIAKKHQILQPGMVFALEPKFIFPGEGTVGIEDTFVLTESGLEQLTTLDDAVQIL</sequence>
<dbReference type="InterPro" id="IPR000994">
    <property type="entry name" value="Pept_M24"/>
</dbReference>
<dbReference type="SUPFAM" id="SSF55920">
    <property type="entry name" value="Creatinase/aminopeptidase"/>
    <property type="match status" value="1"/>
</dbReference>
<dbReference type="PRINTS" id="PR00599">
    <property type="entry name" value="MAPEPTIDASE"/>
</dbReference>
<dbReference type="Gene3D" id="3.90.230.10">
    <property type="entry name" value="Creatinase/methionine aminopeptidase superfamily"/>
    <property type="match status" value="1"/>
</dbReference>
<dbReference type="InterPro" id="IPR000587">
    <property type="entry name" value="Creatinase_N"/>
</dbReference>
<evidence type="ECO:0000259" key="2">
    <source>
        <dbReference type="Pfam" id="PF01321"/>
    </source>
</evidence>
<organism evidence="3">
    <name type="scientific">anaerobic digester metagenome</name>
    <dbReference type="NCBI Taxonomy" id="1263854"/>
    <lineage>
        <taxon>unclassified sequences</taxon>
        <taxon>metagenomes</taxon>
        <taxon>ecological metagenomes</taxon>
    </lineage>
</organism>
<protein>
    <submittedName>
        <fullName evidence="3">Creatinase</fullName>
    </submittedName>
</protein>
<gene>
    <name evidence="3" type="ORF">SCFA_1870001</name>
</gene>
<dbReference type="InterPro" id="IPR029149">
    <property type="entry name" value="Creatin/AminoP/Spt16_N"/>
</dbReference>
<dbReference type="InterPro" id="IPR036005">
    <property type="entry name" value="Creatinase/aminopeptidase-like"/>
</dbReference>
<evidence type="ECO:0000313" key="3">
    <source>
        <dbReference type="EMBL" id="VFU12713.1"/>
    </source>
</evidence>
<dbReference type="AlphaFoldDB" id="A0A485LYT4"/>
<dbReference type="Pfam" id="PF01321">
    <property type="entry name" value="Creatinase_N"/>
    <property type="match status" value="1"/>
</dbReference>
<reference evidence="3" key="1">
    <citation type="submission" date="2019-03" db="EMBL/GenBank/DDBJ databases">
        <authorList>
            <person name="Hao L."/>
        </authorList>
    </citation>
    <scope>NUCLEOTIDE SEQUENCE</scope>
</reference>
<feature type="domain" description="Creatinase N-terminal" evidence="2">
    <location>
        <begin position="18"/>
        <end position="142"/>
    </location>
</feature>
<dbReference type="SUPFAM" id="SSF53092">
    <property type="entry name" value="Creatinase/prolidase N-terminal domain"/>
    <property type="match status" value="1"/>
</dbReference>
<feature type="domain" description="Peptidase M24" evidence="1">
    <location>
        <begin position="149"/>
        <end position="381"/>
    </location>
</feature>
<dbReference type="PANTHER" id="PTHR46112:SF2">
    <property type="entry name" value="XAA-PRO AMINOPEPTIDASE P-RELATED"/>
    <property type="match status" value="1"/>
</dbReference>
<dbReference type="InterPro" id="IPR050659">
    <property type="entry name" value="Peptidase_M24B"/>
</dbReference>
<dbReference type="EMBL" id="CAADRN010000098">
    <property type="protein sequence ID" value="VFU12713.1"/>
    <property type="molecule type" value="Genomic_DNA"/>
</dbReference>